<keyword evidence="1" id="KW-0732">Signal</keyword>
<feature type="signal peptide" evidence="1">
    <location>
        <begin position="1"/>
        <end position="19"/>
    </location>
</feature>
<proteinExistence type="predicted"/>
<evidence type="ECO:0000313" key="3">
    <source>
        <dbReference type="Proteomes" id="UP000252519"/>
    </source>
</evidence>
<comment type="caution">
    <text evidence="2">The sequence shown here is derived from an EMBL/GenBank/DDBJ whole genome shotgun (WGS) entry which is preliminary data.</text>
</comment>
<dbReference type="AlphaFoldDB" id="A0A368GSV2"/>
<accession>A0A368GSV2</accession>
<keyword evidence="3" id="KW-1185">Reference proteome</keyword>
<gene>
    <name evidence="2" type="ORF">ANCCAN_06497</name>
</gene>
<feature type="chain" id="PRO_5017057853" evidence="1">
    <location>
        <begin position="20"/>
        <end position="57"/>
    </location>
</feature>
<evidence type="ECO:0000256" key="1">
    <source>
        <dbReference type="SAM" id="SignalP"/>
    </source>
</evidence>
<protein>
    <submittedName>
        <fullName evidence="2">Uncharacterized protein</fullName>
    </submittedName>
</protein>
<reference evidence="2 3" key="1">
    <citation type="submission" date="2014-10" db="EMBL/GenBank/DDBJ databases">
        <title>Draft genome of the hookworm Ancylostoma caninum.</title>
        <authorList>
            <person name="Mitreva M."/>
        </authorList>
    </citation>
    <scope>NUCLEOTIDE SEQUENCE [LARGE SCALE GENOMIC DNA]</scope>
    <source>
        <strain evidence="2 3">Baltimore</strain>
    </source>
</reference>
<sequence>MFRANVGLCVLVLVALVGAVPLAVVERFVPIAVDPNGVHFHPFQETLRNDVRWELLR</sequence>
<organism evidence="2 3">
    <name type="scientific">Ancylostoma caninum</name>
    <name type="common">Dog hookworm</name>
    <dbReference type="NCBI Taxonomy" id="29170"/>
    <lineage>
        <taxon>Eukaryota</taxon>
        <taxon>Metazoa</taxon>
        <taxon>Ecdysozoa</taxon>
        <taxon>Nematoda</taxon>
        <taxon>Chromadorea</taxon>
        <taxon>Rhabditida</taxon>
        <taxon>Rhabditina</taxon>
        <taxon>Rhabditomorpha</taxon>
        <taxon>Strongyloidea</taxon>
        <taxon>Ancylostomatidae</taxon>
        <taxon>Ancylostomatinae</taxon>
        <taxon>Ancylostoma</taxon>
    </lineage>
</organism>
<name>A0A368GSV2_ANCCA</name>
<dbReference type="Proteomes" id="UP000252519">
    <property type="component" value="Unassembled WGS sequence"/>
</dbReference>
<evidence type="ECO:0000313" key="2">
    <source>
        <dbReference type="EMBL" id="RCN47466.1"/>
    </source>
</evidence>
<dbReference type="EMBL" id="JOJR01000062">
    <property type="protein sequence ID" value="RCN47466.1"/>
    <property type="molecule type" value="Genomic_DNA"/>
</dbReference>